<dbReference type="Proteomes" id="UP001287059">
    <property type="component" value="Unassembled WGS sequence"/>
</dbReference>
<dbReference type="InterPro" id="IPR011008">
    <property type="entry name" value="Dimeric_a/b-barrel"/>
</dbReference>
<dbReference type="SUPFAM" id="SSF54909">
    <property type="entry name" value="Dimeric alpha+beta barrel"/>
    <property type="match status" value="1"/>
</dbReference>
<gene>
    <name evidence="1" type="ORF">RFN28_31965</name>
</gene>
<keyword evidence="2" id="KW-1185">Reference proteome</keyword>
<comment type="caution">
    <text evidence="1">The sequence shown here is derived from an EMBL/GenBank/DDBJ whole genome shotgun (WGS) entry which is preliminary data.</text>
</comment>
<evidence type="ECO:0000313" key="2">
    <source>
        <dbReference type="Proteomes" id="UP001287059"/>
    </source>
</evidence>
<reference evidence="1 2" key="1">
    <citation type="submission" date="2023-08" db="EMBL/GenBank/DDBJ databases">
        <title>Implementing the SeqCode for naming new Mesorhizobium species isolated from Vachellia karroo root nodules.</title>
        <authorList>
            <person name="Van Lill M."/>
        </authorList>
    </citation>
    <scope>NUCLEOTIDE SEQUENCE [LARGE SCALE GENOMIC DNA]</scope>
    <source>
        <strain evidence="1 2">VK24D</strain>
    </source>
</reference>
<keyword evidence="1" id="KW-0560">Oxidoreductase</keyword>
<organism evidence="1 2">
    <name type="scientific">Mesorhizobium album</name>
    <dbReference type="NCBI Taxonomy" id="3072314"/>
    <lineage>
        <taxon>Bacteria</taxon>
        <taxon>Pseudomonadati</taxon>
        <taxon>Pseudomonadota</taxon>
        <taxon>Alphaproteobacteria</taxon>
        <taxon>Hyphomicrobiales</taxon>
        <taxon>Phyllobacteriaceae</taxon>
        <taxon>Mesorhizobium</taxon>
    </lineage>
</organism>
<proteinExistence type="predicted"/>
<sequence>MTAYNVVRFRTKPGKEQAFIDAHKKAKFDVKGFRKGALIKTGDRTFCIVGEWNDMDSLAAARPQMIGLLDTMRDMLEDLGGDLGVTDPVSGTVVADIDIRSQRTARSKY</sequence>
<dbReference type="EMBL" id="JAVIIW010000065">
    <property type="protein sequence ID" value="MDX8483040.1"/>
    <property type="molecule type" value="Genomic_DNA"/>
</dbReference>
<name>A0ABU4Y7Y2_9HYPH</name>
<dbReference type="GO" id="GO:0004497">
    <property type="term" value="F:monooxygenase activity"/>
    <property type="evidence" value="ECO:0007669"/>
    <property type="project" value="UniProtKB-KW"/>
</dbReference>
<accession>A0ABU4Y7Y2</accession>
<protein>
    <submittedName>
        <fullName evidence="1">Antibiotic biosynthesis monooxygenase</fullName>
    </submittedName>
</protein>
<dbReference type="RefSeq" id="WP_320291147.1">
    <property type="nucleotide sequence ID" value="NZ_JAVIIW010000065.1"/>
</dbReference>
<keyword evidence="1" id="KW-0503">Monooxygenase</keyword>
<evidence type="ECO:0000313" key="1">
    <source>
        <dbReference type="EMBL" id="MDX8483040.1"/>
    </source>
</evidence>